<evidence type="ECO:0000313" key="2">
    <source>
        <dbReference type="EMBL" id="MBW3127303.1"/>
    </source>
</evidence>
<reference evidence="2 3" key="1">
    <citation type="submission" date="2021-07" db="EMBL/GenBank/DDBJ databases">
        <title>Hymenobacter profundi sp. nov., isolated from deep-sea water.</title>
        <authorList>
            <person name="Kim M.K."/>
        </authorList>
    </citation>
    <scope>NUCLEOTIDE SEQUENCE [LARGE SCALE GENOMIC DNA]</scope>
    <source>
        <strain evidence="2 3">M2</strain>
    </source>
</reference>
<sequence>MLITDSAYRLPLVYALKPDQTLTSGANRPLLIRGVDAETEEEGDYVLKGSGAERMSVEAFERELLGCFAAWQVGLQAVTPVQIDVSPEFLALMRGREEYGLISRSLGRNFGSEYQRGLREFVTGQPLTTAELEQAQLIFAFDVLINNVDRNALKQNMLTDGQRIVLLDHELAFSFTKVLPFLRSRQPWLLEEVDVREWIQKHYFFPHLRGRQFDFTTLVPQLSRLDTAFWQAARQHTPTAWQTEQVDDIEAYICQVLSHVLEFTQELNRVTA</sequence>
<evidence type="ECO:0000313" key="3">
    <source>
        <dbReference type="Proteomes" id="UP000826188"/>
    </source>
</evidence>
<dbReference type="Pfam" id="PF20613">
    <property type="entry name" value="HipA_2"/>
    <property type="match status" value="1"/>
</dbReference>
<gene>
    <name evidence="2" type="ORF">KYK14_01960</name>
</gene>
<dbReference type="Proteomes" id="UP000826188">
    <property type="component" value="Unassembled WGS sequence"/>
</dbReference>
<keyword evidence="3" id="KW-1185">Reference proteome</keyword>
<feature type="domain" description="HipA-like kinase" evidence="1">
    <location>
        <begin position="25"/>
        <end position="174"/>
    </location>
</feature>
<dbReference type="RefSeq" id="WP_219156501.1">
    <property type="nucleotide sequence ID" value="NZ_JAHWGL010000003.1"/>
</dbReference>
<organism evidence="2 3">
    <name type="scientific">Hymenobacter profundi</name>
    <dbReference type="NCBI Taxonomy" id="1982110"/>
    <lineage>
        <taxon>Bacteria</taxon>
        <taxon>Pseudomonadati</taxon>
        <taxon>Bacteroidota</taxon>
        <taxon>Cytophagia</taxon>
        <taxon>Cytophagales</taxon>
        <taxon>Hymenobacteraceae</taxon>
        <taxon>Hymenobacter</taxon>
    </lineage>
</organism>
<dbReference type="EMBL" id="JAHWGL010000003">
    <property type="protein sequence ID" value="MBW3127303.1"/>
    <property type="molecule type" value="Genomic_DNA"/>
</dbReference>
<protein>
    <recommendedName>
        <fullName evidence="1">HipA-like kinase domain-containing protein</fullName>
    </recommendedName>
</protein>
<proteinExistence type="predicted"/>
<evidence type="ECO:0000259" key="1">
    <source>
        <dbReference type="Pfam" id="PF20613"/>
    </source>
</evidence>
<comment type="caution">
    <text evidence="2">The sequence shown here is derived from an EMBL/GenBank/DDBJ whole genome shotgun (WGS) entry which is preliminary data.</text>
</comment>
<dbReference type="InterPro" id="IPR046748">
    <property type="entry name" value="HipA_2"/>
</dbReference>
<name>A0ABS6WWZ5_9BACT</name>
<accession>A0ABS6WWZ5</accession>